<feature type="region of interest" description="Disordered" evidence="2">
    <location>
        <begin position="1"/>
        <end position="27"/>
    </location>
</feature>
<name>A0AAD5BHK9_9ASCO</name>
<accession>A0AAD5BHK9</accession>
<organism evidence="3 4">
    <name type="scientific">Candida theae</name>
    <dbReference type="NCBI Taxonomy" id="1198502"/>
    <lineage>
        <taxon>Eukaryota</taxon>
        <taxon>Fungi</taxon>
        <taxon>Dikarya</taxon>
        <taxon>Ascomycota</taxon>
        <taxon>Saccharomycotina</taxon>
        <taxon>Pichiomycetes</taxon>
        <taxon>Debaryomycetaceae</taxon>
        <taxon>Candida/Lodderomyces clade</taxon>
        <taxon>Candida</taxon>
    </lineage>
</organism>
<evidence type="ECO:0000256" key="1">
    <source>
        <dbReference type="SAM" id="Coils"/>
    </source>
</evidence>
<feature type="coiled-coil region" evidence="1">
    <location>
        <begin position="241"/>
        <end position="268"/>
    </location>
</feature>
<dbReference type="GeneID" id="76149478"/>
<gene>
    <name evidence="3" type="ORF">KGF57_001419</name>
</gene>
<protein>
    <submittedName>
        <fullName evidence="3">Uncharacterized protein</fullName>
    </submittedName>
</protein>
<evidence type="ECO:0000313" key="3">
    <source>
        <dbReference type="EMBL" id="KAI5962767.1"/>
    </source>
</evidence>
<dbReference type="RefSeq" id="XP_051610078.1">
    <property type="nucleotide sequence ID" value="XM_051750622.1"/>
</dbReference>
<feature type="compositionally biased region" description="Polar residues" evidence="2">
    <location>
        <begin position="1"/>
        <end position="26"/>
    </location>
</feature>
<reference evidence="3 4" key="1">
    <citation type="journal article" date="2022" name="DNA Res.">
        <title>Genome analysis of five recently described species of the CUG-Ser clade uncovers Candida theae as a new hybrid lineage with pathogenic potential in the Candida parapsilosis species complex.</title>
        <authorList>
            <person name="Mixao V."/>
            <person name="Del Olmo V."/>
            <person name="Hegedusova E."/>
            <person name="Saus E."/>
            <person name="Pryszcz L."/>
            <person name="Cillingova A."/>
            <person name="Nosek J."/>
            <person name="Gabaldon T."/>
        </authorList>
    </citation>
    <scope>NUCLEOTIDE SEQUENCE [LARGE SCALE GENOMIC DNA]</scope>
    <source>
        <strain evidence="3 4">CBS 12239</strain>
    </source>
</reference>
<dbReference type="Proteomes" id="UP001204833">
    <property type="component" value="Unassembled WGS sequence"/>
</dbReference>
<dbReference type="EMBL" id="JAIHNG010000066">
    <property type="protein sequence ID" value="KAI5962767.1"/>
    <property type="molecule type" value="Genomic_DNA"/>
</dbReference>
<dbReference type="AlphaFoldDB" id="A0AAD5BHK9"/>
<keyword evidence="4" id="KW-1185">Reference proteome</keyword>
<sequence length="343" mass="39272">MENRLQDVTNTLGSSQKQHSINSTPNLDKHFDLIHESHNELSQQLHRIETSTKQTNVDLDQLYSRSKSNNENLNKLLKNIVEYSNEVVTEGNATKADMSLIIKALEELKMRQISLKEDELAKIKDAIQPYFGGTDVQLRAELEKFTAFVKDDRLSKRILEEQFNHISESIKTLNIAAISEKMKELSQSSSELKESLRQELTPVNELKQETQFTNSQILAKLASIEQILHDQKNSDPKSVEIVSGESKVHELEKKIQTLERNYECLVEKYTQKYDQYKLLSQKFATLADTVQAEQVSNLPSPSIQNLKRFHNTNLRMIEENNTISNGKRIVSTPVELANSSDKD</sequence>
<keyword evidence="1" id="KW-0175">Coiled coil</keyword>
<comment type="caution">
    <text evidence="3">The sequence shown here is derived from an EMBL/GenBank/DDBJ whole genome shotgun (WGS) entry which is preliminary data.</text>
</comment>
<evidence type="ECO:0000313" key="4">
    <source>
        <dbReference type="Proteomes" id="UP001204833"/>
    </source>
</evidence>
<evidence type="ECO:0000256" key="2">
    <source>
        <dbReference type="SAM" id="MobiDB-lite"/>
    </source>
</evidence>
<proteinExistence type="predicted"/>